<keyword evidence="4" id="KW-1185">Reference proteome</keyword>
<dbReference type="Proteomes" id="UP000054270">
    <property type="component" value="Unassembled WGS sequence"/>
</dbReference>
<proteinExistence type="inferred from homology"/>
<reference evidence="4" key="1">
    <citation type="submission" date="2014-04" db="EMBL/GenBank/DDBJ databases">
        <title>Evolutionary Origins and Diversification of the Mycorrhizal Mutualists.</title>
        <authorList>
            <consortium name="DOE Joint Genome Institute"/>
            <consortium name="Mycorrhizal Genomics Consortium"/>
            <person name="Kohler A."/>
            <person name="Kuo A."/>
            <person name="Nagy L.G."/>
            <person name="Floudas D."/>
            <person name="Copeland A."/>
            <person name="Barry K.W."/>
            <person name="Cichocki N."/>
            <person name="Veneault-Fourrey C."/>
            <person name="LaButti K."/>
            <person name="Lindquist E.A."/>
            <person name="Lipzen A."/>
            <person name="Lundell T."/>
            <person name="Morin E."/>
            <person name="Murat C."/>
            <person name="Riley R."/>
            <person name="Ohm R."/>
            <person name="Sun H."/>
            <person name="Tunlid A."/>
            <person name="Henrissat B."/>
            <person name="Grigoriev I.V."/>
            <person name="Hibbett D.S."/>
            <person name="Martin F."/>
        </authorList>
    </citation>
    <scope>NUCLEOTIDE SEQUENCE [LARGE SCALE GENOMIC DNA]</scope>
    <source>
        <strain evidence="4">FD-334 SS-4</strain>
    </source>
</reference>
<accession>A0A0D2PCI1</accession>
<dbReference type="OrthoDB" id="8954335at2759"/>
<dbReference type="Pfam" id="PF00735">
    <property type="entry name" value="Septin"/>
    <property type="match status" value="1"/>
</dbReference>
<protein>
    <recommendedName>
        <fullName evidence="2">Septin-type G domain-containing protein</fullName>
    </recommendedName>
</protein>
<dbReference type="AlphaFoldDB" id="A0A0D2PCI1"/>
<evidence type="ECO:0000313" key="4">
    <source>
        <dbReference type="Proteomes" id="UP000054270"/>
    </source>
</evidence>
<dbReference type="STRING" id="945553.A0A0D2PCI1"/>
<keyword evidence="1" id="KW-0547">Nucleotide-binding</keyword>
<evidence type="ECO:0000313" key="3">
    <source>
        <dbReference type="EMBL" id="KJA26251.1"/>
    </source>
</evidence>
<comment type="similarity">
    <text evidence="1">Belongs to the TRAFAC class TrmE-Era-EngA-EngB-Septin-like GTPase superfamily. Septin GTPase family.</text>
</comment>
<sequence length="325" mass="37072">MRKYRRDSAKIMRNLARMTKPEDGIFPGCPNDIVIPVMGPTGVGKSTFINSLLTEGQPQMLVGHSLMSCTSTINPVVVNFPSDTNHLQVDAKGENRRLIIVDTPGFDDTFVDDSEILRRISLWLAQSYTKNMKLAGVIYLHDITQTRMLGTTRRNLDMFRKLVGDKALSAVVLGTTKWGSVDELVARRRQSELADSYWKEMSDAGSRIVQIDLKKSLVLISQILTHKDPKHTTVADEFLMIQEELTEMRKFIPETEAGKTLRYTLEQVIELQRARAEKLKEKTDKSNDNKIVQEFHEGQKRLEDLVRAAKDMKVPFSARIKRFFD</sequence>
<gene>
    <name evidence="3" type="ORF">HYPSUDRAFT_308868</name>
</gene>
<dbReference type="GO" id="GO:0005525">
    <property type="term" value="F:GTP binding"/>
    <property type="evidence" value="ECO:0007669"/>
    <property type="project" value="UniProtKB-KW"/>
</dbReference>
<name>A0A0D2PCI1_HYPSF</name>
<dbReference type="OMA" id="MSCTSTI"/>
<organism evidence="3 4">
    <name type="scientific">Hypholoma sublateritium (strain FD-334 SS-4)</name>
    <dbReference type="NCBI Taxonomy" id="945553"/>
    <lineage>
        <taxon>Eukaryota</taxon>
        <taxon>Fungi</taxon>
        <taxon>Dikarya</taxon>
        <taxon>Basidiomycota</taxon>
        <taxon>Agaricomycotina</taxon>
        <taxon>Agaricomycetes</taxon>
        <taxon>Agaricomycetidae</taxon>
        <taxon>Agaricales</taxon>
        <taxon>Agaricineae</taxon>
        <taxon>Strophariaceae</taxon>
        <taxon>Hypholoma</taxon>
    </lineage>
</organism>
<dbReference type="CDD" id="cd00882">
    <property type="entry name" value="Ras_like_GTPase"/>
    <property type="match status" value="1"/>
</dbReference>
<evidence type="ECO:0000256" key="1">
    <source>
        <dbReference type="RuleBase" id="RU004560"/>
    </source>
</evidence>
<keyword evidence="1" id="KW-0342">GTP-binding</keyword>
<dbReference type="InterPro" id="IPR030379">
    <property type="entry name" value="G_SEPTIN_dom"/>
</dbReference>
<dbReference type="InterPro" id="IPR027417">
    <property type="entry name" value="P-loop_NTPase"/>
</dbReference>
<dbReference type="EMBL" id="KN817528">
    <property type="protein sequence ID" value="KJA26251.1"/>
    <property type="molecule type" value="Genomic_DNA"/>
</dbReference>
<evidence type="ECO:0000259" key="2">
    <source>
        <dbReference type="Pfam" id="PF00735"/>
    </source>
</evidence>
<feature type="domain" description="Septin-type G" evidence="2">
    <location>
        <begin position="33"/>
        <end position="133"/>
    </location>
</feature>
<dbReference type="Gene3D" id="3.40.50.300">
    <property type="entry name" value="P-loop containing nucleotide triphosphate hydrolases"/>
    <property type="match status" value="1"/>
</dbReference>
<dbReference type="SUPFAM" id="SSF52540">
    <property type="entry name" value="P-loop containing nucleoside triphosphate hydrolases"/>
    <property type="match status" value="1"/>
</dbReference>